<feature type="compositionally biased region" description="Pro residues" evidence="1">
    <location>
        <begin position="123"/>
        <end position="134"/>
    </location>
</feature>
<reference evidence="4" key="1">
    <citation type="journal article" date="2014" name="Int. J. Syst. Evol. Microbiol.">
        <title>Complete genome sequence of Corynebacterium casei LMG S-19264T (=DSM 44701T), isolated from a smear-ripened cheese.</title>
        <authorList>
            <consortium name="US DOE Joint Genome Institute (JGI-PGF)"/>
            <person name="Walter F."/>
            <person name="Albersmeier A."/>
            <person name="Kalinowski J."/>
            <person name="Ruckert C."/>
        </authorList>
    </citation>
    <scope>NUCLEOTIDE SEQUENCE</scope>
    <source>
        <strain evidence="4">JCM 3090</strain>
    </source>
</reference>
<comment type="caution">
    <text evidence="4">The sequence shown here is derived from an EMBL/GenBank/DDBJ whole genome shotgun (WGS) entry which is preliminary data.</text>
</comment>
<name>A0A8J3B6H3_9ACTN</name>
<reference evidence="4" key="2">
    <citation type="submission" date="2020-09" db="EMBL/GenBank/DDBJ databases">
        <authorList>
            <person name="Sun Q."/>
            <person name="Ohkuma M."/>
        </authorList>
    </citation>
    <scope>NUCLEOTIDE SEQUENCE</scope>
    <source>
        <strain evidence="4">JCM 3090</strain>
    </source>
</reference>
<evidence type="ECO:0000256" key="2">
    <source>
        <dbReference type="SAM" id="Phobius"/>
    </source>
</evidence>
<dbReference type="AlphaFoldDB" id="A0A8J3B6H3"/>
<evidence type="ECO:0000259" key="3">
    <source>
        <dbReference type="Pfam" id="PF12089"/>
    </source>
</evidence>
<feature type="transmembrane region" description="Helical" evidence="2">
    <location>
        <begin position="232"/>
        <end position="255"/>
    </location>
</feature>
<keyword evidence="2" id="KW-0472">Membrane</keyword>
<evidence type="ECO:0000256" key="1">
    <source>
        <dbReference type="SAM" id="MobiDB-lite"/>
    </source>
</evidence>
<accession>A0A8J3B6H3</accession>
<protein>
    <recommendedName>
        <fullName evidence="3">DUF3566 domain-containing protein</fullName>
    </recommendedName>
</protein>
<feature type="domain" description="DUF3566" evidence="3">
    <location>
        <begin position="214"/>
        <end position="332"/>
    </location>
</feature>
<proteinExistence type="predicted"/>
<feature type="compositionally biased region" description="Low complexity" evidence="1">
    <location>
        <begin position="99"/>
        <end position="122"/>
    </location>
</feature>
<feature type="compositionally biased region" description="Low complexity" evidence="1">
    <location>
        <begin position="26"/>
        <end position="61"/>
    </location>
</feature>
<dbReference type="RefSeq" id="WP_189169548.1">
    <property type="nucleotide sequence ID" value="NZ_BMQB01000003.1"/>
</dbReference>
<evidence type="ECO:0000313" key="5">
    <source>
        <dbReference type="Proteomes" id="UP000649739"/>
    </source>
</evidence>
<keyword evidence="2" id="KW-0812">Transmembrane</keyword>
<dbReference type="EMBL" id="BMQB01000003">
    <property type="protein sequence ID" value="GGJ88193.1"/>
    <property type="molecule type" value="Genomic_DNA"/>
</dbReference>
<evidence type="ECO:0000313" key="4">
    <source>
        <dbReference type="EMBL" id="GGJ88193.1"/>
    </source>
</evidence>
<feature type="compositionally biased region" description="Low complexity" evidence="1">
    <location>
        <begin position="144"/>
        <end position="157"/>
    </location>
</feature>
<keyword evidence="5" id="KW-1185">Reference proteome</keyword>
<dbReference type="Proteomes" id="UP000649739">
    <property type="component" value="Unassembled WGS sequence"/>
</dbReference>
<dbReference type="Pfam" id="PF12089">
    <property type="entry name" value="DUF3566"/>
    <property type="match status" value="1"/>
</dbReference>
<dbReference type="InterPro" id="IPR021949">
    <property type="entry name" value="DUF3566_TM"/>
</dbReference>
<gene>
    <name evidence="4" type="ORF">GCM10010123_17260</name>
</gene>
<keyword evidence="2" id="KW-1133">Transmembrane helix</keyword>
<feature type="transmembrane region" description="Helical" evidence="2">
    <location>
        <begin position="290"/>
        <end position="316"/>
    </location>
</feature>
<organism evidence="4 5">
    <name type="scientific">Pilimelia anulata</name>
    <dbReference type="NCBI Taxonomy" id="53371"/>
    <lineage>
        <taxon>Bacteria</taxon>
        <taxon>Bacillati</taxon>
        <taxon>Actinomycetota</taxon>
        <taxon>Actinomycetes</taxon>
        <taxon>Micromonosporales</taxon>
        <taxon>Micromonosporaceae</taxon>
        <taxon>Pilimelia</taxon>
    </lineage>
</organism>
<sequence>MTETQAKSGATGAPADGSKPDDPDATRVVTRTSAAADATGAKSAPAAGTSAPGSSQGGTPAKPAGQPPTASASASADKTTRIVPGNAKPAAPAAPPSKPAAAAKPAPAGPAGTTPGTAGKPAPAAPAKPQPGPGGKPGQGPNGTGKPAPAGAGNNPTAPIRIAAAARSAATTMPIPTGAAVKPAPTAPGATGAARVAEAVRAARGAATGTSRGPRRARLHLKRVDPWSVMKLSFALSIVLFIVIIVATSVLYLVLDAMGVFDKVNSTLVDLVNAGGGSGSGSFMITAKGVIGSAALLGLVNIVLMTALATLSAFIYNVCADLVGGVELTLAERD</sequence>
<feature type="region of interest" description="Disordered" evidence="1">
    <location>
        <begin position="1"/>
        <end position="157"/>
    </location>
</feature>